<sequence>MLPSGITLYSGELFSQWQGDILIGALVNKEVRRVRLSNDGSEADDVEGLFGELDERIRDVRVGLEGEVYLLTDSAEGRLLRVVPAE</sequence>
<name>A0ABZ0YIL4_9GAMM</name>
<accession>A0ABZ0YIL4</accession>
<dbReference type="RefSeq" id="WP_133730108.1">
    <property type="nucleotide sequence ID" value="NZ_CP140255.1"/>
</dbReference>
<dbReference type="Pfam" id="PF07995">
    <property type="entry name" value="GSDH"/>
    <property type="match status" value="1"/>
</dbReference>
<organism evidence="2 3">
    <name type="scientific">Vreelandella neptunia</name>
    <dbReference type="NCBI Taxonomy" id="115551"/>
    <lineage>
        <taxon>Bacteria</taxon>
        <taxon>Pseudomonadati</taxon>
        <taxon>Pseudomonadota</taxon>
        <taxon>Gammaproteobacteria</taxon>
        <taxon>Oceanospirillales</taxon>
        <taxon>Halomonadaceae</taxon>
        <taxon>Vreelandella</taxon>
    </lineage>
</organism>
<dbReference type="Gene3D" id="2.120.10.30">
    <property type="entry name" value="TolB, C-terminal domain"/>
    <property type="match status" value="1"/>
</dbReference>
<dbReference type="SUPFAM" id="SSF50952">
    <property type="entry name" value="Soluble quinoprotein glucose dehydrogenase"/>
    <property type="match status" value="1"/>
</dbReference>
<dbReference type="InterPro" id="IPR011041">
    <property type="entry name" value="Quinoprot_gluc/sorb_DH_b-prop"/>
</dbReference>
<proteinExistence type="predicted"/>
<protein>
    <submittedName>
        <fullName evidence="2">PQQ-dependent sugar dehydrogenase</fullName>
    </submittedName>
</protein>
<keyword evidence="3" id="KW-1185">Reference proteome</keyword>
<gene>
    <name evidence="2" type="ORF">SR894_13730</name>
</gene>
<evidence type="ECO:0000259" key="1">
    <source>
        <dbReference type="Pfam" id="PF07995"/>
    </source>
</evidence>
<dbReference type="InterPro" id="IPR011042">
    <property type="entry name" value="6-blade_b-propeller_TolB-like"/>
</dbReference>
<reference evidence="2 3" key="1">
    <citation type="submission" date="2023-11" db="EMBL/GenBank/DDBJ databases">
        <title>MicrobeMod: A computational toolkit for identifying prokaryotic methylation and restriction-modification with nanopore sequencing.</title>
        <authorList>
            <person name="Crits-Christoph A."/>
            <person name="Kang S.C."/>
            <person name="Lee H."/>
            <person name="Ostrov N."/>
        </authorList>
    </citation>
    <scope>NUCLEOTIDE SEQUENCE [LARGE SCALE GENOMIC DNA]</scope>
    <source>
        <strain evidence="2 3">ATCC BAA-805</strain>
    </source>
</reference>
<evidence type="ECO:0000313" key="3">
    <source>
        <dbReference type="Proteomes" id="UP001324794"/>
    </source>
</evidence>
<feature type="domain" description="Glucose/Sorbosone dehydrogenase" evidence="1">
    <location>
        <begin position="3"/>
        <end position="81"/>
    </location>
</feature>
<dbReference type="Proteomes" id="UP001324794">
    <property type="component" value="Chromosome"/>
</dbReference>
<evidence type="ECO:0000313" key="2">
    <source>
        <dbReference type="EMBL" id="WQH11216.1"/>
    </source>
</evidence>
<dbReference type="EMBL" id="CP140255">
    <property type="protein sequence ID" value="WQH11216.1"/>
    <property type="molecule type" value="Genomic_DNA"/>
</dbReference>
<dbReference type="InterPro" id="IPR012938">
    <property type="entry name" value="Glc/Sorbosone_DH"/>
</dbReference>